<dbReference type="OrthoDB" id="219474at2"/>
<dbReference type="EMBL" id="SJPJ01000001">
    <property type="protein sequence ID" value="TWT82309.1"/>
    <property type="molecule type" value="Genomic_DNA"/>
</dbReference>
<dbReference type="GO" id="GO:0005524">
    <property type="term" value="F:ATP binding"/>
    <property type="evidence" value="ECO:0007669"/>
    <property type="project" value="UniProtKB-UniRule"/>
</dbReference>
<dbReference type="SMART" id="SM00220">
    <property type="entry name" value="S_TKc"/>
    <property type="match status" value="1"/>
</dbReference>
<dbReference type="Gene3D" id="1.10.510.10">
    <property type="entry name" value="Transferase(Phosphotransferase) domain 1"/>
    <property type="match status" value="1"/>
</dbReference>
<evidence type="ECO:0000256" key="4">
    <source>
        <dbReference type="SAM" id="MobiDB-lite"/>
    </source>
</evidence>
<dbReference type="PROSITE" id="PS50011">
    <property type="entry name" value="PROTEIN_KINASE_DOM"/>
    <property type="match status" value="1"/>
</dbReference>
<keyword evidence="2 3" id="KW-0067">ATP-binding</keyword>
<dbReference type="SUPFAM" id="SSF56112">
    <property type="entry name" value="Protein kinase-like (PK-like)"/>
    <property type="match status" value="1"/>
</dbReference>
<dbReference type="GO" id="GO:0004674">
    <property type="term" value="F:protein serine/threonine kinase activity"/>
    <property type="evidence" value="ECO:0007669"/>
    <property type="project" value="UniProtKB-EC"/>
</dbReference>
<name>A0A5C5Z4K4_9BACT</name>
<organism evidence="6 7">
    <name type="scientific">Novipirellula herctigrandis</name>
    <dbReference type="NCBI Taxonomy" id="2527986"/>
    <lineage>
        <taxon>Bacteria</taxon>
        <taxon>Pseudomonadati</taxon>
        <taxon>Planctomycetota</taxon>
        <taxon>Planctomycetia</taxon>
        <taxon>Pirellulales</taxon>
        <taxon>Pirellulaceae</taxon>
        <taxon>Novipirellula</taxon>
    </lineage>
</organism>
<sequence length="1674" mass="185556">MSDRRINASHLEYEAGQEVVPGYTLVHRLGGGFSGDVWKGRAAGGTDVAIKVVRSLSDIGGRKELKALKELRNIRHPNLCPVHGFWTKDSQGHLLKDGETSVEAESFDDEDSTTWATSTMQAGFPPKPTERAAVGSTAADSDAHHAEQLIVVMGLGDCTLHDRLQLARQEAGLSSENPEHRKVAAGLEPRECVLYLREAAKAIDLLNHSHAIYHCDVKPQNILLVGGGVQVCDFGLANKMEGDSRMTRRVFASPAYAAPEVLGGQTYSSTMDQYALAVTYFELRTGLLPFDITTEASIILAKGTGDLNLNEVSTRERKVLRIAMDTDPSKRFGSCTEFVKALAVATGVEKPGSAFTLPRLLAGSALVAAMLFGGAFTWRAVSPESWQRTFSGGVQPEELFKKAQASKTAFDNIASINADNFSHSLSLLSRAIDDVTMAYPSADEELRAEIQSFTADTANVWIRVCNDQLNGGGIPDSNDPISEQLSLVEKIYTDENAPFLDPASRQVKNLKSNVLSARVQIAALDRQSLAPEHESELRQWIRENGKSSQTPVTIVSMALLHQNTDAAADRYVQDDVLSDLEFAQKIMTSEQRQSLPSWCGERWVEMSEGENGLITQLKRATEQSPGLRPRIINTWPDIFIEADLNDLKNKIAAGQWQAFDDAFAKFSETYPNPSDEKIRQKSEVFKMLRGGLRVNTTEQAAQCFAGLIEKMLQSDSTVKAFFQRAKSPWVNEVLARASAVESRVDLEDIRAIHAEGLKLVDSSQGQSVAAIDAIFLTAAIKAGPNAMADPESSETVQSIAKRSTGLNLSLATAIQLETAAEENSRLGGITAGPMQKRVENIESFTDVAHRIPAGYGDYLVGLARWHQNLPASAAEDWQKISLLPQSVEARKQLGPERCEWVATALLNLGVEESGVRNSEVLSQRFYSSDAGADRIAAAKWWLESVKDESTKGWQNFQIESFLLQVATRQREGKSITDLRIPDQLRALIFRDDAAPSPDLGQLYRAGFEYTLDYCESNPTNSKAAAALLQTAVAVLDIGLGKRELDSVKWVERILDPAMKIIKPFAIRDDSNLPTVSLQHFCEHYLKLDHASKIVAFDSSPESVDRLDGLEMSANTLADRVSDPTQQARLYIAAAELAQRQKEASGQPWNETEQADFDRYLQNAGDLDPDNPNIAVLQAFRRYEDAQGIIDRDQRVEALRISAQALETAIDRLEDVPSVEPSHLISLYTAYVRHANTLVVVAFEPQEKTNFRLEALRSAEKSARKATEMLTAYGGEGEQLDFVPMNDAYMALGNSSEDLAFYCNLPLNEKKRLYINAIDAFKRSVELTRWTDPTKASYSLARCRYRYARDMGLPSELAQAEKDLGDFNPASSPAIQAQWLGWSAQIKGRQGHLVEATADAKRACEVWKQVEESDPDSHFRAEMIWFYADCLFASDDPKQQQQALEILDTELRNPGASTYRKSLQLQCELLKVLKRSEELIPRVQAIPDERFEELAGDPVAVSAWLGELSFYVREAGFPTSYGAPETQATRRAIKCLEKLQNEVEQRATLVDSYLEAQLFADMIHANALSLSSAPLADRLVAYSKLLDGIDSVPMERKTKDKTKEMLQHTMLDQVKQLIYSVSSKQKEARSLLLQTAGRIVGKDREILREQLTQMRDKNFRRDLSSWMLSNLVSSK</sequence>
<proteinExistence type="predicted"/>
<keyword evidence="6" id="KW-0808">Transferase</keyword>
<dbReference type="InterPro" id="IPR017441">
    <property type="entry name" value="Protein_kinase_ATP_BS"/>
</dbReference>
<dbReference type="GO" id="GO:0005737">
    <property type="term" value="C:cytoplasm"/>
    <property type="evidence" value="ECO:0007669"/>
    <property type="project" value="TreeGrafter"/>
</dbReference>
<dbReference type="Gene3D" id="3.30.200.20">
    <property type="entry name" value="Phosphorylase Kinase, domain 1"/>
    <property type="match status" value="1"/>
</dbReference>
<dbReference type="Proteomes" id="UP000315010">
    <property type="component" value="Unassembled WGS sequence"/>
</dbReference>
<evidence type="ECO:0000313" key="7">
    <source>
        <dbReference type="Proteomes" id="UP000315010"/>
    </source>
</evidence>
<evidence type="ECO:0000256" key="1">
    <source>
        <dbReference type="ARBA" id="ARBA00022741"/>
    </source>
</evidence>
<feature type="region of interest" description="Disordered" evidence="4">
    <location>
        <begin position="118"/>
        <end position="139"/>
    </location>
</feature>
<evidence type="ECO:0000259" key="5">
    <source>
        <dbReference type="PROSITE" id="PS50011"/>
    </source>
</evidence>
<gene>
    <name evidence="6" type="primary">pknJ_1</name>
    <name evidence="6" type="ORF">CA13_37710</name>
</gene>
<reference evidence="6 7" key="1">
    <citation type="submission" date="2019-02" db="EMBL/GenBank/DDBJ databases">
        <title>Deep-cultivation of Planctomycetes and their phenomic and genomic characterization uncovers novel biology.</title>
        <authorList>
            <person name="Wiegand S."/>
            <person name="Jogler M."/>
            <person name="Boedeker C."/>
            <person name="Pinto D."/>
            <person name="Vollmers J."/>
            <person name="Rivas-Marin E."/>
            <person name="Kohn T."/>
            <person name="Peeters S.H."/>
            <person name="Heuer A."/>
            <person name="Rast P."/>
            <person name="Oberbeckmann S."/>
            <person name="Bunk B."/>
            <person name="Jeske O."/>
            <person name="Meyerdierks A."/>
            <person name="Storesund J.E."/>
            <person name="Kallscheuer N."/>
            <person name="Luecker S."/>
            <person name="Lage O.M."/>
            <person name="Pohl T."/>
            <person name="Merkel B.J."/>
            <person name="Hornburger P."/>
            <person name="Mueller R.-W."/>
            <person name="Bruemmer F."/>
            <person name="Labrenz M."/>
            <person name="Spormann A.M."/>
            <person name="Op Den Camp H."/>
            <person name="Overmann J."/>
            <person name="Amann R."/>
            <person name="Jetten M.S.M."/>
            <person name="Mascher T."/>
            <person name="Medema M.H."/>
            <person name="Devos D.P."/>
            <person name="Kaster A.-K."/>
            <person name="Ovreas L."/>
            <person name="Rohde M."/>
            <person name="Galperin M.Y."/>
            <person name="Jogler C."/>
        </authorList>
    </citation>
    <scope>NUCLEOTIDE SEQUENCE [LARGE SCALE GENOMIC DNA]</scope>
    <source>
        <strain evidence="6 7">CA13</strain>
    </source>
</reference>
<evidence type="ECO:0000256" key="3">
    <source>
        <dbReference type="PROSITE-ProRule" id="PRU10141"/>
    </source>
</evidence>
<comment type="caution">
    <text evidence="6">The sequence shown here is derived from an EMBL/GenBank/DDBJ whole genome shotgun (WGS) entry which is preliminary data.</text>
</comment>
<dbReference type="InterPro" id="IPR008271">
    <property type="entry name" value="Ser/Thr_kinase_AS"/>
</dbReference>
<dbReference type="InterPro" id="IPR011009">
    <property type="entry name" value="Kinase-like_dom_sf"/>
</dbReference>
<dbReference type="InterPro" id="IPR000719">
    <property type="entry name" value="Prot_kinase_dom"/>
</dbReference>
<keyword evidence="7" id="KW-1185">Reference proteome</keyword>
<dbReference type="Pfam" id="PF00069">
    <property type="entry name" value="Pkinase"/>
    <property type="match status" value="1"/>
</dbReference>
<feature type="binding site" evidence="3">
    <location>
        <position position="51"/>
    </location>
    <ligand>
        <name>ATP</name>
        <dbReference type="ChEBI" id="CHEBI:30616"/>
    </ligand>
</feature>
<dbReference type="PANTHER" id="PTHR24348">
    <property type="entry name" value="SERINE/THREONINE-PROTEIN KINASE UNC-51-RELATED"/>
    <property type="match status" value="1"/>
</dbReference>
<accession>A0A5C5Z4K4</accession>
<evidence type="ECO:0000256" key="2">
    <source>
        <dbReference type="ARBA" id="ARBA00022840"/>
    </source>
</evidence>
<dbReference type="EC" id="2.7.11.1" evidence="6"/>
<dbReference type="RefSeq" id="WP_146398725.1">
    <property type="nucleotide sequence ID" value="NZ_SJPJ01000001.1"/>
</dbReference>
<keyword evidence="1 3" id="KW-0547">Nucleotide-binding</keyword>
<keyword evidence="6" id="KW-0418">Kinase</keyword>
<dbReference type="PROSITE" id="PS00107">
    <property type="entry name" value="PROTEIN_KINASE_ATP"/>
    <property type="match status" value="1"/>
</dbReference>
<protein>
    <submittedName>
        <fullName evidence="6">Serine/threonine-protein kinase PknJ</fullName>
        <ecNumber evidence="6">2.7.11.1</ecNumber>
    </submittedName>
</protein>
<dbReference type="PROSITE" id="PS00108">
    <property type="entry name" value="PROTEIN_KINASE_ST"/>
    <property type="match status" value="1"/>
</dbReference>
<dbReference type="InterPro" id="IPR045269">
    <property type="entry name" value="Atg1-like"/>
</dbReference>
<evidence type="ECO:0000313" key="6">
    <source>
        <dbReference type="EMBL" id="TWT82309.1"/>
    </source>
</evidence>
<feature type="domain" description="Protein kinase" evidence="5">
    <location>
        <begin position="23"/>
        <end position="343"/>
    </location>
</feature>